<name>A0A285D502_9BACI</name>
<dbReference type="Proteomes" id="UP000219546">
    <property type="component" value="Unassembled WGS sequence"/>
</dbReference>
<organism evidence="1 2">
    <name type="scientific">Bacillus oleivorans</name>
    <dbReference type="NCBI Taxonomy" id="1448271"/>
    <lineage>
        <taxon>Bacteria</taxon>
        <taxon>Bacillati</taxon>
        <taxon>Bacillota</taxon>
        <taxon>Bacilli</taxon>
        <taxon>Bacillales</taxon>
        <taxon>Bacillaceae</taxon>
        <taxon>Bacillus</taxon>
    </lineage>
</organism>
<dbReference type="RefSeq" id="WP_097160180.1">
    <property type="nucleotide sequence ID" value="NZ_JBEPMQ010000011.1"/>
</dbReference>
<dbReference type="EMBL" id="OAOP01000010">
    <property type="protein sequence ID" value="SNX74891.1"/>
    <property type="molecule type" value="Genomic_DNA"/>
</dbReference>
<reference evidence="1 2" key="1">
    <citation type="submission" date="2017-08" db="EMBL/GenBank/DDBJ databases">
        <authorList>
            <person name="de Groot N.N."/>
        </authorList>
    </citation>
    <scope>NUCLEOTIDE SEQUENCE [LARGE SCALE GENOMIC DNA]</scope>
    <source>
        <strain evidence="1 2">JC228</strain>
    </source>
</reference>
<protein>
    <submittedName>
        <fullName evidence="1">Uncharacterized protein</fullName>
    </submittedName>
</protein>
<evidence type="ECO:0000313" key="2">
    <source>
        <dbReference type="Proteomes" id="UP000219546"/>
    </source>
</evidence>
<gene>
    <name evidence="1" type="ORF">SAMN05877753_110140</name>
</gene>
<evidence type="ECO:0000313" key="1">
    <source>
        <dbReference type="EMBL" id="SNX74891.1"/>
    </source>
</evidence>
<accession>A0A285D502</accession>
<dbReference type="OrthoDB" id="2859126at2"/>
<proteinExistence type="predicted"/>
<dbReference type="AlphaFoldDB" id="A0A285D502"/>
<keyword evidence="2" id="KW-1185">Reference proteome</keyword>
<sequence length="134" mass="15114">MKGWKQSLVPFLLVILVVFVLFDFGDGEIEYEFVSYENLPVEFQQKLRLGGPGGTGMFSYNGHTYAFIGTNSDEKVEIQFVGDSSDGIGHEVIYKVMKQESAHSEIIKGMHANLNLYIIRLKKDVGTPFGFREI</sequence>